<dbReference type="EMBL" id="JABBJJ010000175">
    <property type="protein sequence ID" value="NMO19260.1"/>
    <property type="molecule type" value="Genomic_DNA"/>
</dbReference>
<dbReference type="AlphaFoldDB" id="A0A848LNL5"/>
<sequence>MVKPVTRDGQTLTFYTDTGGGLFIQPDLVTRLELQRISRKGDSDRVLDWVRLPDFRPDAWIPGPDWTEGRLVVAPEVQDRSVYGDGMLGQAWFAGRVWTFDYPAGKLWLRAAGDLPEVAPPHRVTLGFPADSEGKRETNYPRIQVRVDGETLDLLFDTGAMLTLTESASKVLADGRPADRATSFITRSTYERWHQRHPDWRVIEDGDTLIPGSALIEVPRIEVAGHEVGPVWFTTRPDPNFREFMSQYMDKPIEGALGGNALKFFRVTVDYVQAVAVFERAP</sequence>
<evidence type="ECO:0008006" key="3">
    <source>
        <dbReference type="Google" id="ProtNLM"/>
    </source>
</evidence>
<name>A0A848LNL5_9BACT</name>
<evidence type="ECO:0000313" key="2">
    <source>
        <dbReference type="Proteomes" id="UP000518300"/>
    </source>
</evidence>
<organism evidence="1 2">
    <name type="scientific">Pyxidicoccus fallax</name>
    <dbReference type="NCBI Taxonomy" id="394095"/>
    <lineage>
        <taxon>Bacteria</taxon>
        <taxon>Pseudomonadati</taxon>
        <taxon>Myxococcota</taxon>
        <taxon>Myxococcia</taxon>
        <taxon>Myxococcales</taxon>
        <taxon>Cystobacterineae</taxon>
        <taxon>Myxococcaceae</taxon>
        <taxon>Pyxidicoccus</taxon>
    </lineage>
</organism>
<evidence type="ECO:0000313" key="1">
    <source>
        <dbReference type="EMBL" id="NMO19260.1"/>
    </source>
</evidence>
<dbReference type="RefSeq" id="WP_169348510.1">
    <property type="nucleotide sequence ID" value="NZ_JABBJJ010000175.1"/>
</dbReference>
<gene>
    <name evidence="1" type="ORF">HG543_30980</name>
</gene>
<protein>
    <recommendedName>
        <fullName evidence="3">Peptidase A2 domain-containing protein</fullName>
    </recommendedName>
</protein>
<reference evidence="1 2" key="1">
    <citation type="submission" date="2020-04" db="EMBL/GenBank/DDBJ databases">
        <title>Draft genome of Pyxidicoccus fallax type strain.</title>
        <authorList>
            <person name="Whitworth D.E."/>
        </authorList>
    </citation>
    <scope>NUCLEOTIDE SEQUENCE [LARGE SCALE GENOMIC DNA]</scope>
    <source>
        <strain evidence="1 2">DSM 14698</strain>
    </source>
</reference>
<accession>A0A848LNL5</accession>
<keyword evidence="2" id="KW-1185">Reference proteome</keyword>
<comment type="caution">
    <text evidence="1">The sequence shown here is derived from an EMBL/GenBank/DDBJ whole genome shotgun (WGS) entry which is preliminary data.</text>
</comment>
<proteinExistence type="predicted"/>
<dbReference type="Proteomes" id="UP000518300">
    <property type="component" value="Unassembled WGS sequence"/>
</dbReference>